<name>A0A433QGD9_9FUNG</name>
<keyword evidence="3" id="KW-1185">Reference proteome</keyword>
<feature type="region of interest" description="Disordered" evidence="1">
    <location>
        <begin position="92"/>
        <end position="120"/>
    </location>
</feature>
<evidence type="ECO:0000313" key="3">
    <source>
        <dbReference type="Proteomes" id="UP000274822"/>
    </source>
</evidence>
<gene>
    <name evidence="2" type="ORF">BC938DRAFT_481346</name>
</gene>
<comment type="caution">
    <text evidence="2">The sequence shown here is derived from an EMBL/GenBank/DDBJ whole genome shotgun (WGS) entry which is preliminary data.</text>
</comment>
<sequence length="120" mass="13468">MGFNLIHVYDRVDELNQVFAELESLQLDPPVVGHTYPFERLPEAVRFMQSGKGVGKIAVEVGVPCLRESCAPLRRRRMRLVESWGVNTKITGASPRFTQTRQGGPDPEETEMSNVHKAFG</sequence>
<dbReference type="Proteomes" id="UP000274822">
    <property type="component" value="Unassembled WGS sequence"/>
</dbReference>
<organism evidence="2 3">
    <name type="scientific">Jimgerdemannia flammicorona</name>
    <dbReference type="NCBI Taxonomy" id="994334"/>
    <lineage>
        <taxon>Eukaryota</taxon>
        <taxon>Fungi</taxon>
        <taxon>Fungi incertae sedis</taxon>
        <taxon>Mucoromycota</taxon>
        <taxon>Mucoromycotina</taxon>
        <taxon>Endogonomycetes</taxon>
        <taxon>Endogonales</taxon>
        <taxon>Endogonaceae</taxon>
        <taxon>Jimgerdemannia</taxon>
    </lineage>
</organism>
<dbReference type="Pfam" id="PF13602">
    <property type="entry name" value="ADH_zinc_N_2"/>
    <property type="match status" value="1"/>
</dbReference>
<dbReference type="AlphaFoldDB" id="A0A433QGD9"/>
<reference evidence="2 3" key="1">
    <citation type="journal article" date="2018" name="New Phytol.">
        <title>Phylogenomics of Endogonaceae and evolution of mycorrhizas within Mucoromycota.</title>
        <authorList>
            <person name="Chang Y."/>
            <person name="Desiro A."/>
            <person name="Na H."/>
            <person name="Sandor L."/>
            <person name="Lipzen A."/>
            <person name="Clum A."/>
            <person name="Barry K."/>
            <person name="Grigoriev I.V."/>
            <person name="Martin F.M."/>
            <person name="Stajich J.E."/>
            <person name="Smith M.E."/>
            <person name="Bonito G."/>
            <person name="Spatafora J.W."/>
        </authorList>
    </citation>
    <scope>NUCLEOTIDE SEQUENCE [LARGE SCALE GENOMIC DNA]</scope>
    <source>
        <strain evidence="2 3">AD002</strain>
    </source>
</reference>
<accession>A0A433QGD9</accession>
<dbReference type="EMBL" id="RBNJ01006004">
    <property type="protein sequence ID" value="RUS28865.1"/>
    <property type="molecule type" value="Genomic_DNA"/>
</dbReference>
<proteinExistence type="predicted"/>
<dbReference type="Gene3D" id="3.90.180.10">
    <property type="entry name" value="Medium-chain alcohol dehydrogenases, catalytic domain"/>
    <property type="match status" value="1"/>
</dbReference>
<protein>
    <submittedName>
        <fullName evidence="2">Uncharacterized protein</fullName>
    </submittedName>
</protein>
<evidence type="ECO:0000313" key="2">
    <source>
        <dbReference type="EMBL" id="RUS28865.1"/>
    </source>
</evidence>
<feature type="compositionally biased region" description="Polar residues" evidence="1">
    <location>
        <begin position="92"/>
        <end position="102"/>
    </location>
</feature>
<evidence type="ECO:0000256" key="1">
    <source>
        <dbReference type="SAM" id="MobiDB-lite"/>
    </source>
</evidence>